<dbReference type="AlphaFoldDB" id="A0A811RZB7"/>
<reference evidence="2" key="1">
    <citation type="submission" date="2020-10" db="EMBL/GenBank/DDBJ databases">
        <authorList>
            <person name="Han B."/>
            <person name="Lu T."/>
            <person name="Zhao Q."/>
            <person name="Huang X."/>
            <person name="Zhao Y."/>
        </authorList>
    </citation>
    <scope>NUCLEOTIDE SEQUENCE</scope>
</reference>
<accession>A0A811RZB7</accession>
<gene>
    <name evidence="2" type="ORF">NCGR_LOCUS58216</name>
</gene>
<organism evidence="2 3">
    <name type="scientific">Miscanthus lutarioriparius</name>
    <dbReference type="NCBI Taxonomy" id="422564"/>
    <lineage>
        <taxon>Eukaryota</taxon>
        <taxon>Viridiplantae</taxon>
        <taxon>Streptophyta</taxon>
        <taxon>Embryophyta</taxon>
        <taxon>Tracheophyta</taxon>
        <taxon>Spermatophyta</taxon>
        <taxon>Magnoliopsida</taxon>
        <taxon>Liliopsida</taxon>
        <taxon>Poales</taxon>
        <taxon>Poaceae</taxon>
        <taxon>PACMAD clade</taxon>
        <taxon>Panicoideae</taxon>
        <taxon>Andropogonodae</taxon>
        <taxon>Andropogoneae</taxon>
        <taxon>Saccharinae</taxon>
        <taxon>Miscanthus</taxon>
    </lineage>
</organism>
<protein>
    <submittedName>
        <fullName evidence="2">Uncharacterized protein</fullName>
    </submittedName>
</protein>
<evidence type="ECO:0000256" key="1">
    <source>
        <dbReference type="SAM" id="MobiDB-lite"/>
    </source>
</evidence>
<feature type="compositionally biased region" description="Basic and acidic residues" evidence="1">
    <location>
        <begin position="47"/>
        <end position="57"/>
    </location>
</feature>
<feature type="region of interest" description="Disordered" evidence="1">
    <location>
        <begin position="87"/>
        <end position="112"/>
    </location>
</feature>
<comment type="caution">
    <text evidence="2">The sequence shown here is derived from an EMBL/GenBank/DDBJ whole genome shotgun (WGS) entry which is preliminary data.</text>
</comment>
<name>A0A811RZB7_9POAL</name>
<proteinExistence type="predicted"/>
<keyword evidence="3" id="KW-1185">Reference proteome</keyword>
<dbReference type="EMBL" id="CAJGYO010000017">
    <property type="protein sequence ID" value="CAD6334118.1"/>
    <property type="molecule type" value="Genomic_DNA"/>
</dbReference>
<evidence type="ECO:0000313" key="3">
    <source>
        <dbReference type="Proteomes" id="UP000604825"/>
    </source>
</evidence>
<feature type="compositionally biased region" description="Low complexity" evidence="1">
    <location>
        <begin position="58"/>
        <end position="68"/>
    </location>
</feature>
<feature type="region of interest" description="Disordered" evidence="1">
    <location>
        <begin position="30"/>
        <end position="68"/>
    </location>
</feature>
<sequence>MSTCTCSFTATEEFPARDLHQAAQCPSAGGVEATMTDGVGPSGWRPGEGRAGEERAAAAEVASSATGSATAVAARRMRAVAGGLGAAATAGEVKRKPPLSPEQPLAGDSRGRPPYLLASMWVGKSELAANEAEAALRHLLVEVE</sequence>
<dbReference type="Proteomes" id="UP000604825">
    <property type="component" value="Unassembled WGS sequence"/>
</dbReference>
<evidence type="ECO:0000313" key="2">
    <source>
        <dbReference type="EMBL" id="CAD6334118.1"/>
    </source>
</evidence>